<sequence>MSVQCRKLRINQEIVTAKWFSDIETPGKKLSKTHIEAGLELLKLRKINNPDLFLNKTALVVGVKFLEK</sequence>
<dbReference type="EMBL" id="HG994373">
    <property type="protein sequence ID" value="CAF1729067.1"/>
    <property type="molecule type" value="Genomic_DNA"/>
</dbReference>
<dbReference type="AlphaFoldDB" id="A0A816IW39"/>
<dbReference type="Proteomes" id="UP001295469">
    <property type="component" value="Chromosome C09"/>
</dbReference>
<reference evidence="1" key="1">
    <citation type="submission" date="2021-01" db="EMBL/GenBank/DDBJ databases">
        <authorList>
            <consortium name="Genoscope - CEA"/>
            <person name="William W."/>
        </authorList>
    </citation>
    <scope>NUCLEOTIDE SEQUENCE</scope>
</reference>
<name>A0A816IW39_BRANA</name>
<gene>
    <name evidence="1" type="ORF">DARMORV10_C09P24820.1</name>
</gene>
<proteinExistence type="predicted"/>
<accession>A0A816IW39</accession>
<protein>
    <submittedName>
        <fullName evidence="1">(rape) hypothetical protein</fullName>
    </submittedName>
</protein>
<organism evidence="1">
    <name type="scientific">Brassica napus</name>
    <name type="common">Rape</name>
    <dbReference type="NCBI Taxonomy" id="3708"/>
    <lineage>
        <taxon>Eukaryota</taxon>
        <taxon>Viridiplantae</taxon>
        <taxon>Streptophyta</taxon>
        <taxon>Embryophyta</taxon>
        <taxon>Tracheophyta</taxon>
        <taxon>Spermatophyta</taxon>
        <taxon>Magnoliopsida</taxon>
        <taxon>eudicotyledons</taxon>
        <taxon>Gunneridae</taxon>
        <taxon>Pentapetalae</taxon>
        <taxon>rosids</taxon>
        <taxon>malvids</taxon>
        <taxon>Brassicales</taxon>
        <taxon>Brassicaceae</taxon>
        <taxon>Brassiceae</taxon>
        <taxon>Brassica</taxon>
    </lineage>
</organism>
<evidence type="ECO:0000313" key="1">
    <source>
        <dbReference type="EMBL" id="CAF1729067.1"/>
    </source>
</evidence>